<evidence type="ECO:0000256" key="8">
    <source>
        <dbReference type="ARBA" id="ARBA00022777"/>
    </source>
</evidence>
<dbReference type="CDD" id="cd01007">
    <property type="entry name" value="PBP2_BvgS_HisK_like"/>
    <property type="match status" value="2"/>
</dbReference>
<keyword evidence="12 16" id="KW-0472">Membrane</keyword>
<dbReference type="Gene3D" id="3.40.50.2300">
    <property type="match status" value="1"/>
</dbReference>
<dbReference type="Gene3D" id="1.10.287.130">
    <property type="match status" value="1"/>
</dbReference>
<keyword evidence="8" id="KW-0418">Kinase</keyword>
<dbReference type="AlphaFoldDB" id="A0A4P7XK22"/>
<dbReference type="GO" id="GO:0005524">
    <property type="term" value="F:ATP binding"/>
    <property type="evidence" value="ECO:0007669"/>
    <property type="project" value="UniProtKB-KW"/>
</dbReference>
<evidence type="ECO:0000256" key="3">
    <source>
        <dbReference type="ARBA" id="ARBA00012438"/>
    </source>
</evidence>
<dbReference type="InterPro" id="IPR036890">
    <property type="entry name" value="HATPase_C_sf"/>
</dbReference>
<protein>
    <recommendedName>
        <fullName evidence="3">histidine kinase</fullName>
        <ecNumber evidence="3">2.7.13.3</ecNumber>
    </recommendedName>
</protein>
<gene>
    <name evidence="19" type="ORF">soil367_16265</name>
</gene>
<dbReference type="GO" id="GO:0000155">
    <property type="term" value="F:phosphorelay sensor kinase activity"/>
    <property type="evidence" value="ECO:0007669"/>
    <property type="project" value="InterPro"/>
</dbReference>
<organism evidence="19 20">
    <name type="scientific">Hydrocarboniclastica marina</name>
    <dbReference type="NCBI Taxonomy" id="2259620"/>
    <lineage>
        <taxon>Bacteria</taxon>
        <taxon>Pseudomonadati</taxon>
        <taxon>Pseudomonadota</taxon>
        <taxon>Gammaproteobacteria</taxon>
        <taxon>Alteromonadales</taxon>
        <taxon>Alteromonadaceae</taxon>
        <taxon>Hydrocarboniclastica</taxon>
    </lineage>
</organism>
<dbReference type="Pfam" id="PF00072">
    <property type="entry name" value="Response_reg"/>
    <property type="match status" value="1"/>
</dbReference>
<evidence type="ECO:0000256" key="10">
    <source>
        <dbReference type="ARBA" id="ARBA00022989"/>
    </source>
</evidence>
<dbReference type="Gene3D" id="3.30.565.10">
    <property type="entry name" value="Histidine kinase-like ATPase, C-terminal domain"/>
    <property type="match status" value="1"/>
</dbReference>
<evidence type="ECO:0000259" key="17">
    <source>
        <dbReference type="PROSITE" id="PS50109"/>
    </source>
</evidence>
<dbReference type="InterPro" id="IPR011006">
    <property type="entry name" value="CheY-like_superfamily"/>
</dbReference>
<dbReference type="SUPFAM" id="SSF47384">
    <property type="entry name" value="Homodimeric domain of signal transducing histidine kinase"/>
    <property type="match status" value="1"/>
</dbReference>
<evidence type="ECO:0000313" key="19">
    <source>
        <dbReference type="EMBL" id="QCF27358.1"/>
    </source>
</evidence>
<dbReference type="EMBL" id="CP031093">
    <property type="protein sequence ID" value="QCF27358.1"/>
    <property type="molecule type" value="Genomic_DNA"/>
</dbReference>
<feature type="domain" description="Histidine kinase" evidence="17">
    <location>
        <begin position="620"/>
        <end position="845"/>
    </location>
</feature>
<dbReference type="CDD" id="cd00082">
    <property type="entry name" value="HisKA"/>
    <property type="match status" value="1"/>
</dbReference>
<evidence type="ECO:0000256" key="5">
    <source>
        <dbReference type="ARBA" id="ARBA00022679"/>
    </source>
</evidence>
<dbReference type="InterPro" id="IPR005467">
    <property type="entry name" value="His_kinase_dom"/>
</dbReference>
<evidence type="ECO:0000256" key="6">
    <source>
        <dbReference type="ARBA" id="ARBA00022692"/>
    </source>
</evidence>
<evidence type="ECO:0000256" key="1">
    <source>
        <dbReference type="ARBA" id="ARBA00000085"/>
    </source>
</evidence>
<dbReference type="RefSeq" id="WP_136550069.1">
    <property type="nucleotide sequence ID" value="NZ_CP031093.1"/>
</dbReference>
<dbReference type="FunFam" id="3.30.565.10:FF:000010">
    <property type="entry name" value="Sensor histidine kinase RcsC"/>
    <property type="match status" value="1"/>
</dbReference>
<keyword evidence="6 16" id="KW-0812">Transmembrane</keyword>
<keyword evidence="14" id="KW-0175">Coiled coil</keyword>
<feature type="coiled-coil region" evidence="14">
    <location>
        <begin position="586"/>
        <end position="613"/>
    </location>
</feature>
<keyword evidence="20" id="KW-1185">Reference proteome</keyword>
<evidence type="ECO:0000256" key="7">
    <source>
        <dbReference type="ARBA" id="ARBA00022741"/>
    </source>
</evidence>
<dbReference type="SUPFAM" id="SSF55874">
    <property type="entry name" value="ATPase domain of HSP90 chaperone/DNA topoisomerase II/histidine kinase"/>
    <property type="match status" value="1"/>
</dbReference>
<dbReference type="SMART" id="SM00387">
    <property type="entry name" value="HATPase_c"/>
    <property type="match status" value="1"/>
</dbReference>
<dbReference type="KEGG" id="hmi:soil367_16265"/>
<comment type="subcellular location">
    <subcellularLocation>
        <location evidence="2">Membrane</location>
    </subcellularLocation>
</comment>
<evidence type="ECO:0000256" key="15">
    <source>
        <dbReference type="SAM" id="MobiDB-lite"/>
    </source>
</evidence>
<evidence type="ECO:0000256" key="9">
    <source>
        <dbReference type="ARBA" id="ARBA00022840"/>
    </source>
</evidence>
<dbReference type="OrthoDB" id="9810730at2"/>
<evidence type="ECO:0000256" key="12">
    <source>
        <dbReference type="ARBA" id="ARBA00023136"/>
    </source>
</evidence>
<feature type="domain" description="Response regulatory" evidence="18">
    <location>
        <begin position="869"/>
        <end position="985"/>
    </location>
</feature>
<evidence type="ECO:0000313" key="20">
    <source>
        <dbReference type="Proteomes" id="UP000298049"/>
    </source>
</evidence>
<evidence type="ECO:0000256" key="4">
    <source>
        <dbReference type="ARBA" id="ARBA00022553"/>
    </source>
</evidence>
<dbReference type="InterPro" id="IPR004358">
    <property type="entry name" value="Sig_transdc_His_kin-like_C"/>
</dbReference>
<dbReference type="SUPFAM" id="SSF53850">
    <property type="entry name" value="Periplasmic binding protein-like II"/>
    <property type="match status" value="2"/>
</dbReference>
<feature type="modified residue" description="4-aspartylphosphate" evidence="13">
    <location>
        <position position="918"/>
    </location>
</feature>
<dbReference type="Pfam" id="PF00497">
    <property type="entry name" value="SBP_bac_3"/>
    <property type="match status" value="2"/>
</dbReference>
<name>A0A4P7XK22_9ALTE</name>
<evidence type="ECO:0000256" key="16">
    <source>
        <dbReference type="SAM" id="Phobius"/>
    </source>
</evidence>
<accession>A0A4P7XK22</accession>
<dbReference type="PRINTS" id="PR00344">
    <property type="entry name" value="BCTRLSENSOR"/>
</dbReference>
<dbReference type="SMART" id="SM00388">
    <property type="entry name" value="HisKA"/>
    <property type="match status" value="1"/>
</dbReference>
<comment type="catalytic activity">
    <reaction evidence="1">
        <text>ATP + protein L-histidine = ADP + protein N-phospho-L-histidine.</text>
        <dbReference type="EC" id="2.7.13.3"/>
    </reaction>
</comment>
<dbReference type="SMART" id="SM00062">
    <property type="entry name" value="PBPb"/>
    <property type="match status" value="2"/>
</dbReference>
<dbReference type="InterPro" id="IPR001789">
    <property type="entry name" value="Sig_transdc_resp-reg_receiver"/>
</dbReference>
<dbReference type="PROSITE" id="PS50110">
    <property type="entry name" value="RESPONSE_REGULATORY"/>
    <property type="match status" value="1"/>
</dbReference>
<dbReference type="Pfam" id="PF00512">
    <property type="entry name" value="HisKA"/>
    <property type="match status" value="1"/>
</dbReference>
<keyword evidence="10 16" id="KW-1133">Transmembrane helix</keyword>
<feature type="region of interest" description="Disordered" evidence="15">
    <location>
        <begin position="1"/>
        <end position="25"/>
    </location>
</feature>
<dbReference type="Pfam" id="PF02518">
    <property type="entry name" value="HATPase_c"/>
    <property type="match status" value="1"/>
</dbReference>
<evidence type="ECO:0000256" key="14">
    <source>
        <dbReference type="SAM" id="Coils"/>
    </source>
</evidence>
<evidence type="ECO:0000256" key="2">
    <source>
        <dbReference type="ARBA" id="ARBA00004370"/>
    </source>
</evidence>
<dbReference type="InterPro" id="IPR003594">
    <property type="entry name" value="HATPase_dom"/>
</dbReference>
<evidence type="ECO:0000259" key="18">
    <source>
        <dbReference type="PROSITE" id="PS50110"/>
    </source>
</evidence>
<sequence>MTAPIPVPGDNPVQTRSRRRAMSEVAPAAKRPPSLLLRLFIIFFLSFVFGAGSTPADPYVSVHMPMLSGDEVDWLIAKDKLVIGLPVNQYPLAGVDRQGQPEGLMADYLRLLSRKLSTPIEIVPGSPVALEQSLRDGTIDALAMASPGTWAEREFQLTHALFRVPYAAFVRQGDASISRLRGLEHKRIALSEDDDFPFTLIEPLQQYTPSPVRSVEEGMTQVNAGRADTFLVPVPVGQAFMENFGAQLQIGMVLADEPRRYAMAVLPDNEPLLRILNAAVDSISGAQHQLLRSIWLEDLGPGGKVSNELTQDERRWLREHPNLRIAFRGDWPPLEFSEDGQARGFVPDLVSALEDQLGYRFKRQELGQIAGAERRLEVGNLDIVAALPPTPRRQGRFLFTRAYRELPIAMVTRDDSRFIGDLRELGSERIGAVQGEASHEFLLINHPDLNIVPVQSMQDGLIKLSNGELDVMITHIPGVTYSVARLGLSNLRITSVTPYQYELRMGVRPDMPELVGILNKTLSQLDQPGYEQIYNRWIHLDMDRETDYTVLRRVVVIALVILAVFLYWNRKLSREVEVRVRSERALRSSEEALREEKSRAEALARQAEAASRAKSEFLANMSHEIRTPMNAVMGYTELLERDLRDPRQRGYLDSIKSGSRSLLTLINDILDLSRVEAGKMRLEYQPTDLTRVLEDVRRIFQARAMEQGLVLETRLAGELPPTLVLDDTRLRQVLFNLVGNAIKFTQTGKVELIAQAVEVVDPDGQSRFTLRFDVRDSGIGIPLEQQARIFDAFEQQEGQSNRQFGGTGLGLAISRKLVEMMGGTLTLQSEVGQGSCFTVHIPLVEVASTEGDALESAALVDDFWFEPALVLVVDDNGTNRALVRDMLEPAGLRISEASTGREALEMAAAEKPDLILMDIRMPDMDGFETRAALNRDAELASVPVVALTASVMPSEASRIRGARFHGYLRKPVSRFTLLAELARFLRHERREQVAHESISAVPFADLPARRQRRLQARLYREFSDWRERLIDSGDPAALRAFAETLLACGREEQVLEIVAYCEGLLDAIDGFDLDRVAELLAQFPPVGVPVESPDQLP</sequence>
<dbReference type="Gene3D" id="3.40.190.10">
    <property type="entry name" value="Periplasmic binding protein-like II"/>
    <property type="match status" value="4"/>
</dbReference>
<dbReference type="Proteomes" id="UP000298049">
    <property type="component" value="Chromosome"/>
</dbReference>
<keyword evidence="5" id="KW-0808">Transferase</keyword>
<dbReference type="FunFam" id="1.10.287.130:FF:000004">
    <property type="entry name" value="Ethylene receptor 1"/>
    <property type="match status" value="1"/>
</dbReference>
<reference evidence="19 20" key="1">
    <citation type="submission" date="2018-07" db="EMBL/GenBank/DDBJ databases">
        <title>Marsedoiliclastica nanhaica gen. nov. sp. nov., a novel marine hydrocarbonoclastic bacterium isolated from an in-situ enriched hydrocarbon-degrading consortium in deep-sea sediment.</title>
        <authorList>
            <person name="Dong C."/>
            <person name="Ma T."/>
            <person name="Liu R."/>
            <person name="Shao Z."/>
        </authorList>
    </citation>
    <scope>NUCLEOTIDE SEQUENCE [LARGE SCALE GENOMIC DNA]</scope>
    <source>
        <strain evidence="20">soil36-7</strain>
    </source>
</reference>
<dbReference type="InterPro" id="IPR001638">
    <property type="entry name" value="Solute-binding_3/MltF_N"/>
</dbReference>
<feature type="transmembrane region" description="Helical" evidence="16">
    <location>
        <begin position="35"/>
        <end position="56"/>
    </location>
</feature>
<dbReference type="SUPFAM" id="SSF52172">
    <property type="entry name" value="CheY-like"/>
    <property type="match status" value="1"/>
</dbReference>
<keyword evidence="7" id="KW-0547">Nucleotide-binding</keyword>
<dbReference type="CDD" id="cd16922">
    <property type="entry name" value="HATPase_EvgS-ArcB-TorS-like"/>
    <property type="match status" value="1"/>
</dbReference>
<dbReference type="InterPro" id="IPR036097">
    <property type="entry name" value="HisK_dim/P_sf"/>
</dbReference>
<keyword evidence="11" id="KW-0902">Two-component regulatory system</keyword>
<dbReference type="EC" id="2.7.13.3" evidence="3"/>
<dbReference type="PANTHER" id="PTHR43047">
    <property type="entry name" value="TWO-COMPONENT HISTIDINE PROTEIN KINASE"/>
    <property type="match status" value="1"/>
</dbReference>
<evidence type="ECO:0000256" key="11">
    <source>
        <dbReference type="ARBA" id="ARBA00023012"/>
    </source>
</evidence>
<proteinExistence type="predicted"/>
<dbReference type="SMART" id="SM00448">
    <property type="entry name" value="REC"/>
    <property type="match status" value="1"/>
</dbReference>
<dbReference type="PROSITE" id="PS50109">
    <property type="entry name" value="HIS_KIN"/>
    <property type="match status" value="1"/>
</dbReference>
<evidence type="ECO:0000256" key="13">
    <source>
        <dbReference type="PROSITE-ProRule" id="PRU00169"/>
    </source>
</evidence>
<dbReference type="InterPro" id="IPR003661">
    <property type="entry name" value="HisK_dim/P_dom"/>
</dbReference>
<keyword evidence="4 13" id="KW-0597">Phosphoprotein</keyword>
<dbReference type="GO" id="GO:0016020">
    <property type="term" value="C:membrane"/>
    <property type="evidence" value="ECO:0007669"/>
    <property type="project" value="UniProtKB-SubCell"/>
</dbReference>
<keyword evidence="9" id="KW-0067">ATP-binding</keyword>